<feature type="compositionally biased region" description="Basic and acidic residues" evidence="1">
    <location>
        <begin position="100"/>
        <end position="116"/>
    </location>
</feature>
<feature type="compositionally biased region" description="Basic and acidic residues" evidence="1">
    <location>
        <begin position="125"/>
        <end position="154"/>
    </location>
</feature>
<gene>
    <name evidence="2" type="ORF">FOMPIDRAFT_88996</name>
</gene>
<name>S8EGJ1_FOMSC</name>
<dbReference type="EMBL" id="KE504136">
    <property type="protein sequence ID" value="EPT02319.1"/>
    <property type="molecule type" value="Genomic_DNA"/>
</dbReference>
<dbReference type="OrthoDB" id="3364747at2759"/>
<keyword evidence="3" id="KW-1185">Reference proteome</keyword>
<protein>
    <submittedName>
        <fullName evidence="2">Uncharacterized protein</fullName>
    </submittedName>
</protein>
<sequence length="207" mass="22288">MGLFGGSKSSEAASENPEIRQVEQMVATEAKNEQKNLDHTLKDFAKLNGTHEKAIKAADKAQRSLDKAVKNENKTAKELNEAEHRHDNALSDQRNAYKTLELKRQQGGRIEQDLQQRKASVGELQQKKAANDAARESKLSDVHRHAAERARTRSVDFPNGPETDGGRTSVDGPIGEHDLSDAGAQGAGTGTTGVDANGIAISAGDRV</sequence>
<feature type="compositionally biased region" description="Basic and acidic residues" evidence="1">
    <location>
        <begin position="59"/>
        <end position="89"/>
    </location>
</feature>
<evidence type="ECO:0000313" key="2">
    <source>
        <dbReference type="EMBL" id="EPT02319.1"/>
    </source>
</evidence>
<dbReference type="HOGENOM" id="CLU_114615_0_0_1"/>
<feature type="region of interest" description="Disordered" evidence="1">
    <location>
        <begin position="59"/>
        <end position="207"/>
    </location>
</feature>
<dbReference type="AlphaFoldDB" id="S8EGJ1"/>
<reference evidence="2 3" key="1">
    <citation type="journal article" date="2012" name="Science">
        <title>The Paleozoic origin of enzymatic lignin decomposition reconstructed from 31 fungal genomes.</title>
        <authorList>
            <person name="Floudas D."/>
            <person name="Binder M."/>
            <person name="Riley R."/>
            <person name="Barry K."/>
            <person name="Blanchette R.A."/>
            <person name="Henrissat B."/>
            <person name="Martinez A.T."/>
            <person name="Otillar R."/>
            <person name="Spatafora J.W."/>
            <person name="Yadav J.S."/>
            <person name="Aerts A."/>
            <person name="Benoit I."/>
            <person name="Boyd A."/>
            <person name="Carlson A."/>
            <person name="Copeland A."/>
            <person name="Coutinho P.M."/>
            <person name="de Vries R.P."/>
            <person name="Ferreira P."/>
            <person name="Findley K."/>
            <person name="Foster B."/>
            <person name="Gaskell J."/>
            <person name="Glotzer D."/>
            <person name="Gorecki P."/>
            <person name="Heitman J."/>
            <person name="Hesse C."/>
            <person name="Hori C."/>
            <person name="Igarashi K."/>
            <person name="Jurgens J.A."/>
            <person name="Kallen N."/>
            <person name="Kersten P."/>
            <person name="Kohler A."/>
            <person name="Kuees U."/>
            <person name="Kumar T.K.A."/>
            <person name="Kuo A."/>
            <person name="LaButti K."/>
            <person name="Larrondo L.F."/>
            <person name="Lindquist E."/>
            <person name="Ling A."/>
            <person name="Lombard V."/>
            <person name="Lucas S."/>
            <person name="Lundell T."/>
            <person name="Martin R."/>
            <person name="McLaughlin D.J."/>
            <person name="Morgenstern I."/>
            <person name="Morin E."/>
            <person name="Murat C."/>
            <person name="Nagy L.G."/>
            <person name="Nolan M."/>
            <person name="Ohm R.A."/>
            <person name="Patyshakuliyeva A."/>
            <person name="Rokas A."/>
            <person name="Ruiz-Duenas F.J."/>
            <person name="Sabat G."/>
            <person name="Salamov A."/>
            <person name="Samejima M."/>
            <person name="Schmutz J."/>
            <person name="Slot J.C."/>
            <person name="St John F."/>
            <person name="Stenlid J."/>
            <person name="Sun H."/>
            <person name="Sun S."/>
            <person name="Syed K."/>
            <person name="Tsang A."/>
            <person name="Wiebenga A."/>
            <person name="Young D."/>
            <person name="Pisabarro A."/>
            <person name="Eastwood D.C."/>
            <person name="Martin F."/>
            <person name="Cullen D."/>
            <person name="Grigoriev I.V."/>
            <person name="Hibbett D.S."/>
        </authorList>
    </citation>
    <scope>NUCLEOTIDE SEQUENCE</scope>
    <source>
        <strain evidence="3">FP-58527</strain>
    </source>
</reference>
<dbReference type="Proteomes" id="UP000015241">
    <property type="component" value="Unassembled WGS sequence"/>
</dbReference>
<dbReference type="InParanoid" id="S8EGJ1"/>
<evidence type="ECO:0000313" key="3">
    <source>
        <dbReference type="Proteomes" id="UP000015241"/>
    </source>
</evidence>
<feature type="region of interest" description="Disordered" evidence="1">
    <location>
        <begin position="1"/>
        <end position="20"/>
    </location>
</feature>
<evidence type="ECO:0000256" key="1">
    <source>
        <dbReference type="SAM" id="MobiDB-lite"/>
    </source>
</evidence>
<accession>S8EGJ1</accession>
<proteinExistence type="predicted"/>
<dbReference type="eggNOG" id="ENOG502SDZR">
    <property type="taxonomic scope" value="Eukaryota"/>
</dbReference>
<organism evidence="2 3">
    <name type="scientific">Fomitopsis schrenkii</name>
    <name type="common">Brown rot fungus</name>
    <dbReference type="NCBI Taxonomy" id="2126942"/>
    <lineage>
        <taxon>Eukaryota</taxon>
        <taxon>Fungi</taxon>
        <taxon>Dikarya</taxon>
        <taxon>Basidiomycota</taxon>
        <taxon>Agaricomycotina</taxon>
        <taxon>Agaricomycetes</taxon>
        <taxon>Polyporales</taxon>
        <taxon>Fomitopsis</taxon>
    </lineage>
</organism>